<comment type="caution">
    <text evidence="1">The sequence shown here is derived from an EMBL/GenBank/DDBJ whole genome shotgun (WGS) entry which is preliminary data.</text>
</comment>
<keyword evidence="2" id="KW-1185">Reference proteome</keyword>
<organism evidence="1 2">
    <name type="scientific">Rhizopus delemar</name>
    <dbReference type="NCBI Taxonomy" id="936053"/>
    <lineage>
        <taxon>Eukaryota</taxon>
        <taxon>Fungi</taxon>
        <taxon>Fungi incertae sedis</taxon>
        <taxon>Mucoromycota</taxon>
        <taxon>Mucoromycotina</taxon>
        <taxon>Mucoromycetes</taxon>
        <taxon>Mucorales</taxon>
        <taxon>Mucorineae</taxon>
        <taxon>Rhizopodaceae</taxon>
        <taxon>Rhizopus</taxon>
    </lineage>
</organism>
<proteinExistence type="predicted"/>
<evidence type="ECO:0000313" key="1">
    <source>
        <dbReference type="EMBL" id="KAG1567621.1"/>
    </source>
</evidence>
<reference evidence="1 2" key="1">
    <citation type="journal article" date="2020" name="Microb. Genom.">
        <title>Genetic diversity of clinical and environmental Mucorales isolates obtained from an investigation of mucormycosis cases among solid organ transplant recipients.</title>
        <authorList>
            <person name="Nguyen M.H."/>
            <person name="Kaul D."/>
            <person name="Muto C."/>
            <person name="Cheng S.J."/>
            <person name="Richter R.A."/>
            <person name="Bruno V.M."/>
            <person name="Liu G."/>
            <person name="Beyhan S."/>
            <person name="Sundermann A.J."/>
            <person name="Mounaud S."/>
            <person name="Pasculle A.W."/>
            <person name="Nierman W.C."/>
            <person name="Driscoll E."/>
            <person name="Cumbie R."/>
            <person name="Clancy C.J."/>
            <person name="Dupont C.L."/>
        </authorList>
    </citation>
    <scope>NUCLEOTIDE SEQUENCE [LARGE SCALE GENOMIC DNA]</scope>
    <source>
        <strain evidence="1 2">GL24</strain>
    </source>
</reference>
<sequence>MLLTAEEVAYLIYSLEITQENGALVLSSLRDAGLEPLTLVNSGPFVAIVVASTKLAMEPWRFKCLETNHVHFPIVTEHIKTESNTTINTTTTSNSVLTAPSRETIIDFAKQIFTMDAVSTVTKQRFLTENVKYLSDVDWTAINNKIINKGVINDQIRQSEIFEIMQLYIPNDHIDCSILSEWMSKKGSWGTSRHKQVNKVRVCGRLYNMIHSQFRNFT</sequence>
<dbReference type="Proteomes" id="UP000740926">
    <property type="component" value="Unassembled WGS sequence"/>
</dbReference>
<dbReference type="AlphaFoldDB" id="A0A9P6Z071"/>
<gene>
    <name evidence="1" type="ORF">G6F50_008038</name>
</gene>
<name>A0A9P6Z071_9FUNG</name>
<protein>
    <submittedName>
        <fullName evidence="1">Uncharacterized protein</fullName>
    </submittedName>
</protein>
<dbReference type="EMBL" id="JAANIU010001365">
    <property type="protein sequence ID" value="KAG1567621.1"/>
    <property type="molecule type" value="Genomic_DNA"/>
</dbReference>
<evidence type="ECO:0000313" key="2">
    <source>
        <dbReference type="Proteomes" id="UP000740926"/>
    </source>
</evidence>
<accession>A0A9P6Z071</accession>